<name>A0A060I2V3_RHIET</name>
<dbReference type="HOGENOM" id="CLU_1650744_0_0_5"/>
<proteinExistence type="predicted"/>
<evidence type="ECO:0008006" key="3">
    <source>
        <dbReference type="Google" id="ProtNLM"/>
    </source>
</evidence>
<dbReference type="EMBL" id="CP006986">
    <property type="protein sequence ID" value="AIC28127.1"/>
    <property type="molecule type" value="Genomic_DNA"/>
</dbReference>
<dbReference type="Proteomes" id="UP000027180">
    <property type="component" value="Chromosome"/>
</dbReference>
<organism evidence="1 2">
    <name type="scientific">Rhizobium etli bv. mimosae str. IE4771</name>
    <dbReference type="NCBI Taxonomy" id="1432050"/>
    <lineage>
        <taxon>Bacteria</taxon>
        <taxon>Pseudomonadati</taxon>
        <taxon>Pseudomonadota</taxon>
        <taxon>Alphaproteobacteria</taxon>
        <taxon>Hyphomicrobiales</taxon>
        <taxon>Rhizobiaceae</taxon>
        <taxon>Rhizobium/Agrobacterium group</taxon>
        <taxon>Rhizobium</taxon>
    </lineage>
</organism>
<evidence type="ECO:0000313" key="1">
    <source>
        <dbReference type="EMBL" id="AIC28127.1"/>
    </source>
</evidence>
<sequence length="160" mass="17351">MATQSGLILFGLTAIVRTVDDQIIVTVRSLTAHQNPGALYLIGGYAEPCESDGPVDLFDEAKREVEEEIAVFDIDRSASYGVGLAYDPTFCHPELFLLMPSKSTATIIVAGAGNAPDRNEASQLLACPTGNFIDENGPFGSLPKTWSFIKARQFLQQHLF</sequence>
<dbReference type="KEGG" id="rei:IE4771_CH03033"/>
<dbReference type="InterPro" id="IPR015797">
    <property type="entry name" value="NUDIX_hydrolase-like_dom_sf"/>
</dbReference>
<dbReference type="SUPFAM" id="SSF55811">
    <property type="entry name" value="Nudix"/>
    <property type="match status" value="1"/>
</dbReference>
<gene>
    <name evidence="1" type="ORF">IE4771_CH03033</name>
</gene>
<dbReference type="RefSeq" id="WP_010058980.1">
    <property type="nucleotide sequence ID" value="NZ_CP006986.1"/>
</dbReference>
<protein>
    <recommendedName>
        <fullName evidence="3">NUDIX hydrolase domain-containing protein</fullName>
    </recommendedName>
</protein>
<dbReference type="Gene3D" id="3.90.79.10">
    <property type="entry name" value="Nucleoside Triphosphate Pyrophosphohydrolase"/>
    <property type="match status" value="1"/>
</dbReference>
<accession>A0A060I2V3</accession>
<dbReference type="AlphaFoldDB" id="A0A060I2V3"/>
<evidence type="ECO:0000313" key="2">
    <source>
        <dbReference type="Proteomes" id="UP000027180"/>
    </source>
</evidence>
<reference evidence="1 2" key="1">
    <citation type="submission" date="2013-12" db="EMBL/GenBank/DDBJ databases">
        <title>Complete genome sequence of Rhizobium etli bv. mimosae IE4771.</title>
        <authorList>
            <person name="Bustos P."/>
            <person name="Santamaria R.I."/>
            <person name="Lozano L."/>
            <person name="Ormeno-Orrillo E."/>
            <person name="Rogel M.A."/>
            <person name="Romero D."/>
            <person name="Cevallos M.A."/>
            <person name="Martinez-Romero E."/>
            <person name="Gonzalez V."/>
        </authorList>
    </citation>
    <scope>NUCLEOTIDE SEQUENCE [LARGE SCALE GENOMIC DNA]</scope>
    <source>
        <strain evidence="1 2">IE4771</strain>
    </source>
</reference>